<gene>
    <name evidence="1" type="ORF">ABID29_001846</name>
</gene>
<evidence type="ECO:0000313" key="2">
    <source>
        <dbReference type="Proteomes" id="UP001549122"/>
    </source>
</evidence>
<sequence length="71" mass="8895">MLIIKRIRLDKTTFTWQGAEQWVTVYVKYRGRFYRTKHLIISDDYLTPFGFWLEMHSRYFDILKHMRSVYK</sequence>
<dbReference type="EMBL" id="JBEPLO010000021">
    <property type="protein sequence ID" value="MET3558720.1"/>
    <property type="molecule type" value="Genomic_DNA"/>
</dbReference>
<keyword evidence="2" id="KW-1185">Reference proteome</keyword>
<evidence type="ECO:0000313" key="1">
    <source>
        <dbReference type="EMBL" id="MET3558720.1"/>
    </source>
</evidence>
<organism evidence="1 2">
    <name type="scientific">Streptococcus rupicaprae</name>
    <dbReference type="NCBI Taxonomy" id="759619"/>
    <lineage>
        <taxon>Bacteria</taxon>
        <taxon>Bacillati</taxon>
        <taxon>Bacillota</taxon>
        <taxon>Bacilli</taxon>
        <taxon>Lactobacillales</taxon>
        <taxon>Streptococcaceae</taxon>
        <taxon>Streptococcus</taxon>
    </lineage>
</organism>
<comment type="caution">
    <text evidence="1">The sequence shown here is derived from an EMBL/GenBank/DDBJ whole genome shotgun (WGS) entry which is preliminary data.</text>
</comment>
<protein>
    <submittedName>
        <fullName evidence="1">Uncharacterized protein</fullName>
    </submittedName>
</protein>
<accession>A0ABV2FJH6</accession>
<name>A0ABV2FJH6_9STRE</name>
<dbReference type="Proteomes" id="UP001549122">
    <property type="component" value="Unassembled WGS sequence"/>
</dbReference>
<reference evidence="1 2" key="1">
    <citation type="submission" date="2024-06" db="EMBL/GenBank/DDBJ databases">
        <title>Genomic Encyclopedia of Type Strains, Phase IV (KMG-IV): sequencing the most valuable type-strain genomes for metagenomic binning, comparative biology and taxonomic classification.</title>
        <authorList>
            <person name="Goeker M."/>
        </authorList>
    </citation>
    <scope>NUCLEOTIDE SEQUENCE [LARGE SCALE GENOMIC DNA]</scope>
    <source>
        <strain evidence="1 2">DSM 28303</strain>
    </source>
</reference>
<proteinExistence type="predicted"/>